<evidence type="ECO:0000256" key="1">
    <source>
        <dbReference type="SAM" id="MobiDB-lite"/>
    </source>
</evidence>
<proteinExistence type="predicted"/>
<dbReference type="EMBL" id="BMNH01000004">
    <property type="protein sequence ID" value="GGO66078.1"/>
    <property type="molecule type" value="Genomic_DNA"/>
</dbReference>
<feature type="compositionally biased region" description="Low complexity" evidence="1">
    <location>
        <begin position="81"/>
        <end position="112"/>
    </location>
</feature>
<dbReference type="AlphaFoldDB" id="A0A918DGR7"/>
<evidence type="ECO:0000313" key="3">
    <source>
        <dbReference type="EMBL" id="GGO66078.1"/>
    </source>
</evidence>
<accession>A0A918DGR7</accession>
<keyword evidence="2" id="KW-0812">Transmembrane</keyword>
<feature type="compositionally biased region" description="Acidic residues" evidence="1">
    <location>
        <begin position="69"/>
        <end position="80"/>
    </location>
</feature>
<feature type="compositionally biased region" description="Basic and acidic residues" evidence="1">
    <location>
        <begin position="1"/>
        <end position="11"/>
    </location>
</feature>
<reference evidence="3" key="1">
    <citation type="journal article" date="2014" name="Int. J. Syst. Evol. Microbiol.">
        <title>Complete genome sequence of Corynebacterium casei LMG S-19264T (=DSM 44701T), isolated from a smear-ripened cheese.</title>
        <authorList>
            <consortium name="US DOE Joint Genome Institute (JGI-PGF)"/>
            <person name="Walter F."/>
            <person name="Albersmeier A."/>
            <person name="Kalinowski J."/>
            <person name="Ruckert C."/>
        </authorList>
    </citation>
    <scope>NUCLEOTIDE SEQUENCE</scope>
    <source>
        <strain evidence="3">CGMCC 4.7368</strain>
    </source>
</reference>
<gene>
    <name evidence="3" type="ORF">GCM10012289_19230</name>
</gene>
<feature type="region of interest" description="Disordered" evidence="1">
    <location>
        <begin position="49"/>
        <end position="178"/>
    </location>
</feature>
<dbReference type="Proteomes" id="UP000646523">
    <property type="component" value="Unassembled WGS sequence"/>
</dbReference>
<protein>
    <submittedName>
        <fullName evidence="3">Uncharacterized protein</fullName>
    </submittedName>
</protein>
<evidence type="ECO:0000256" key="2">
    <source>
        <dbReference type="SAM" id="Phobius"/>
    </source>
</evidence>
<feature type="region of interest" description="Disordered" evidence="1">
    <location>
        <begin position="1"/>
        <end position="26"/>
    </location>
</feature>
<dbReference type="RefSeq" id="WP_189123665.1">
    <property type="nucleotide sequence ID" value="NZ_BMNH01000004.1"/>
</dbReference>
<feature type="compositionally biased region" description="Polar residues" evidence="1">
    <location>
        <begin position="53"/>
        <end position="65"/>
    </location>
</feature>
<sequence length="178" mass="17324">MQDPTEPDRQEILTGPGDAPGSPRKRKPLVLAASALVAVLAAGGVGYALAGNTPAQVGQSVQPPSTGDAPEEVPDADDGATGDATTDVPQDGTASDADTDTGADTGTRPDTGSRPDAGPADEPADRGSAGTDAKRSTNVGTGKKPTSPPSAPVEDDPADNPADGPAGLVSGECAKSGC</sequence>
<keyword evidence="2" id="KW-1133">Transmembrane helix</keyword>
<keyword evidence="4" id="KW-1185">Reference proteome</keyword>
<evidence type="ECO:0000313" key="4">
    <source>
        <dbReference type="Proteomes" id="UP000646523"/>
    </source>
</evidence>
<comment type="caution">
    <text evidence="3">The sequence shown here is derived from an EMBL/GenBank/DDBJ whole genome shotgun (WGS) entry which is preliminary data.</text>
</comment>
<reference evidence="3" key="2">
    <citation type="submission" date="2020-09" db="EMBL/GenBank/DDBJ databases">
        <authorList>
            <person name="Sun Q."/>
            <person name="Zhou Y."/>
        </authorList>
    </citation>
    <scope>NUCLEOTIDE SEQUENCE</scope>
    <source>
        <strain evidence="3">CGMCC 4.7368</strain>
    </source>
</reference>
<keyword evidence="2" id="KW-0472">Membrane</keyword>
<name>A0A918DGR7_9ACTN</name>
<feature type="transmembrane region" description="Helical" evidence="2">
    <location>
        <begin position="29"/>
        <end position="50"/>
    </location>
</feature>
<organism evidence="3 4">
    <name type="scientific">Nonomuraea cavernae</name>
    <dbReference type="NCBI Taxonomy" id="2045107"/>
    <lineage>
        <taxon>Bacteria</taxon>
        <taxon>Bacillati</taxon>
        <taxon>Actinomycetota</taxon>
        <taxon>Actinomycetes</taxon>
        <taxon>Streptosporangiales</taxon>
        <taxon>Streptosporangiaceae</taxon>
        <taxon>Nonomuraea</taxon>
    </lineage>
</organism>